<evidence type="ECO:0000313" key="3">
    <source>
        <dbReference type="RefSeq" id="XP_052131884.1"/>
    </source>
</evidence>
<dbReference type="KEGG" id="foc:127751819"/>
<protein>
    <submittedName>
        <fullName evidence="3">Uncharacterized protein LOC127751819 isoform X1</fullName>
    </submittedName>
</protein>
<gene>
    <name evidence="3" type="primary">LOC127751819</name>
</gene>
<dbReference type="AlphaFoldDB" id="A0A9C6X9W7"/>
<organism evidence="2 3">
    <name type="scientific">Frankliniella occidentalis</name>
    <name type="common">Western flower thrips</name>
    <name type="synonym">Euthrips occidentalis</name>
    <dbReference type="NCBI Taxonomy" id="133901"/>
    <lineage>
        <taxon>Eukaryota</taxon>
        <taxon>Metazoa</taxon>
        <taxon>Ecdysozoa</taxon>
        <taxon>Arthropoda</taxon>
        <taxon>Hexapoda</taxon>
        <taxon>Insecta</taxon>
        <taxon>Pterygota</taxon>
        <taxon>Neoptera</taxon>
        <taxon>Paraneoptera</taxon>
        <taxon>Thysanoptera</taxon>
        <taxon>Terebrantia</taxon>
        <taxon>Thripoidea</taxon>
        <taxon>Thripidae</taxon>
        <taxon>Frankliniella</taxon>
    </lineage>
</organism>
<reference evidence="3" key="1">
    <citation type="submission" date="2025-08" db="UniProtKB">
        <authorList>
            <consortium name="RefSeq"/>
        </authorList>
    </citation>
    <scope>IDENTIFICATION</scope>
    <source>
        <tissue evidence="3">Whole organism</tissue>
    </source>
</reference>
<sequence>MRPERQGDYVAGQSVVADYLQSIVRDVFGSTLERRVLLNLNVRLDSRSFEQGVNRVPRGDAGPGGRGHGAGRRHRVRQGVEKALHLHHLVPRRAGDPQPPGHREGGFAGAGRRGRCPRGGCDTGVSTGGEEAAIKT</sequence>
<keyword evidence="2" id="KW-1185">Reference proteome</keyword>
<feature type="region of interest" description="Disordered" evidence="1">
    <location>
        <begin position="90"/>
        <end position="136"/>
    </location>
</feature>
<dbReference type="RefSeq" id="XP_052131884.1">
    <property type="nucleotide sequence ID" value="XM_052275924.1"/>
</dbReference>
<evidence type="ECO:0000256" key="1">
    <source>
        <dbReference type="SAM" id="MobiDB-lite"/>
    </source>
</evidence>
<dbReference type="Proteomes" id="UP000504606">
    <property type="component" value="Unplaced"/>
</dbReference>
<name>A0A9C6X9W7_FRAOC</name>
<dbReference type="GeneID" id="127751819"/>
<accession>A0A9C6X9W7</accession>
<evidence type="ECO:0000313" key="2">
    <source>
        <dbReference type="Proteomes" id="UP000504606"/>
    </source>
</evidence>
<feature type="region of interest" description="Disordered" evidence="1">
    <location>
        <begin position="53"/>
        <end position="76"/>
    </location>
</feature>
<proteinExistence type="predicted"/>